<dbReference type="Proteomes" id="UP000828390">
    <property type="component" value="Unassembled WGS sequence"/>
</dbReference>
<gene>
    <name evidence="1" type="ORF">DPMN_062030</name>
</gene>
<keyword evidence="2" id="KW-1185">Reference proteome</keyword>
<dbReference type="EMBL" id="JAIWYP010000013">
    <property type="protein sequence ID" value="KAH3719198.1"/>
    <property type="molecule type" value="Genomic_DNA"/>
</dbReference>
<reference evidence="1" key="2">
    <citation type="submission" date="2020-11" db="EMBL/GenBank/DDBJ databases">
        <authorList>
            <person name="McCartney M.A."/>
            <person name="Auch B."/>
            <person name="Kono T."/>
            <person name="Mallez S."/>
            <person name="Becker A."/>
            <person name="Gohl D.M."/>
            <person name="Silverstein K.A.T."/>
            <person name="Koren S."/>
            <person name="Bechman K.B."/>
            <person name="Herman A."/>
            <person name="Abrahante J.E."/>
            <person name="Garbe J."/>
        </authorList>
    </citation>
    <scope>NUCLEOTIDE SEQUENCE</scope>
    <source>
        <strain evidence="1">Duluth1</strain>
        <tissue evidence="1">Whole animal</tissue>
    </source>
</reference>
<accession>A0A9D4C838</accession>
<name>A0A9D4C838_DREPO</name>
<comment type="caution">
    <text evidence="1">The sequence shown here is derived from an EMBL/GenBank/DDBJ whole genome shotgun (WGS) entry which is preliminary data.</text>
</comment>
<evidence type="ECO:0000313" key="2">
    <source>
        <dbReference type="Proteomes" id="UP000828390"/>
    </source>
</evidence>
<proteinExistence type="predicted"/>
<dbReference type="AlphaFoldDB" id="A0A9D4C838"/>
<reference evidence="1" key="1">
    <citation type="journal article" date="2019" name="bioRxiv">
        <title>The Genome of the Zebra Mussel, Dreissena polymorpha: A Resource for Invasive Species Research.</title>
        <authorList>
            <person name="McCartney M.A."/>
            <person name="Auch B."/>
            <person name="Kono T."/>
            <person name="Mallez S."/>
            <person name="Zhang Y."/>
            <person name="Obille A."/>
            <person name="Becker A."/>
            <person name="Abrahante J.E."/>
            <person name="Garbe J."/>
            <person name="Badalamenti J.P."/>
            <person name="Herman A."/>
            <person name="Mangelson H."/>
            <person name="Liachko I."/>
            <person name="Sullivan S."/>
            <person name="Sone E.D."/>
            <person name="Koren S."/>
            <person name="Silverstein K.A.T."/>
            <person name="Beckman K.B."/>
            <person name="Gohl D.M."/>
        </authorList>
    </citation>
    <scope>NUCLEOTIDE SEQUENCE</scope>
    <source>
        <strain evidence="1">Duluth1</strain>
        <tissue evidence="1">Whole animal</tissue>
    </source>
</reference>
<sequence length="220" mass="26312">MGPWQNKEKTITEKKGLRITSDDDNDFKTTIKTPFLDMLTQNIKNRFEDSDIIENLARLDLSLVENIPAMYGLNEMEEIASHFNIEPENLQLQWEDFNIQPENLQLQWEDFNIEPENLQLQWEDFNIQPENLQLQWEDFNIEPENLQLQWEDFNIEPENLQLQWEDFLPTDEHQEEGPEDHGQHHQGLQERIYWPNHTVPTRLQATEHCPRTSIVYCRGA</sequence>
<evidence type="ECO:0000313" key="1">
    <source>
        <dbReference type="EMBL" id="KAH3719198.1"/>
    </source>
</evidence>
<protein>
    <submittedName>
        <fullName evidence="1">Uncharacterized protein</fullName>
    </submittedName>
</protein>
<organism evidence="1 2">
    <name type="scientific">Dreissena polymorpha</name>
    <name type="common">Zebra mussel</name>
    <name type="synonym">Mytilus polymorpha</name>
    <dbReference type="NCBI Taxonomy" id="45954"/>
    <lineage>
        <taxon>Eukaryota</taxon>
        <taxon>Metazoa</taxon>
        <taxon>Spiralia</taxon>
        <taxon>Lophotrochozoa</taxon>
        <taxon>Mollusca</taxon>
        <taxon>Bivalvia</taxon>
        <taxon>Autobranchia</taxon>
        <taxon>Heteroconchia</taxon>
        <taxon>Euheterodonta</taxon>
        <taxon>Imparidentia</taxon>
        <taxon>Neoheterodontei</taxon>
        <taxon>Myida</taxon>
        <taxon>Dreissenoidea</taxon>
        <taxon>Dreissenidae</taxon>
        <taxon>Dreissena</taxon>
    </lineage>
</organism>